<sequence>MKKFARAAARGRLEAGGWLLIGETSGPGW</sequence>
<name>Q3JUL4_BURP1</name>
<dbReference type="HOGENOM" id="CLU_3408915_0_0_4"/>
<dbReference type="Proteomes" id="UP000002700">
    <property type="component" value="Chromosome I"/>
</dbReference>
<reference evidence="1 2" key="1">
    <citation type="submission" date="2005-09" db="EMBL/GenBank/DDBJ databases">
        <authorList>
            <person name="Woods D.E."/>
            <person name="Nierman W.C."/>
        </authorList>
    </citation>
    <scope>NUCLEOTIDE SEQUENCE [LARGE SCALE GENOMIC DNA]</scope>
    <source>
        <strain evidence="1 2">1710b</strain>
    </source>
</reference>
<protein>
    <submittedName>
        <fullName evidence="1">Uncharacterized protein</fullName>
    </submittedName>
</protein>
<organism evidence="1 2">
    <name type="scientific">Burkholderia pseudomallei (strain 1710b)</name>
    <dbReference type="NCBI Taxonomy" id="320372"/>
    <lineage>
        <taxon>Bacteria</taxon>
        <taxon>Pseudomonadati</taxon>
        <taxon>Pseudomonadota</taxon>
        <taxon>Betaproteobacteria</taxon>
        <taxon>Burkholderiales</taxon>
        <taxon>Burkholderiaceae</taxon>
        <taxon>Burkholderia</taxon>
        <taxon>pseudomallei group</taxon>
    </lineage>
</organism>
<dbReference type="EMBL" id="CP000124">
    <property type="protein sequence ID" value="ABA48513.1"/>
    <property type="molecule type" value="Genomic_DNA"/>
</dbReference>
<evidence type="ECO:0000313" key="2">
    <source>
        <dbReference type="Proteomes" id="UP000002700"/>
    </source>
</evidence>
<accession>Q3JUL4</accession>
<proteinExistence type="predicted"/>
<evidence type="ECO:0000313" key="1">
    <source>
        <dbReference type="EMBL" id="ABA48513.1"/>
    </source>
</evidence>
<dbReference type="AlphaFoldDB" id="Q3JUL4"/>
<dbReference type="EnsemblBacteria" id="ABA48513">
    <property type="protein sequence ID" value="ABA48513"/>
    <property type="gene ID" value="BURPS1710b_1329"/>
</dbReference>
<dbReference type="KEGG" id="bpm:BURPS1710b_1329"/>
<gene>
    <name evidence="1" type="ordered locus">BURPS1710b_1329</name>
</gene>